<accession>B1ZZS7</accession>
<feature type="region of interest" description="Disordered" evidence="1">
    <location>
        <begin position="190"/>
        <end position="227"/>
    </location>
</feature>
<feature type="compositionally biased region" description="Low complexity" evidence="1">
    <location>
        <begin position="151"/>
        <end position="165"/>
    </location>
</feature>
<reference evidence="2 3" key="1">
    <citation type="journal article" date="2011" name="J. Bacteriol.">
        <title>Genome sequence of the verrucomicrobium Opitutus terrae PB90-1, an abundant inhabitant of rice paddy soil ecosystems.</title>
        <authorList>
            <person name="van Passel M.W."/>
            <person name="Kant R."/>
            <person name="Palva A."/>
            <person name="Copeland A."/>
            <person name="Lucas S."/>
            <person name="Lapidus A."/>
            <person name="Glavina del Rio T."/>
            <person name="Pitluck S."/>
            <person name="Goltsman E."/>
            <person name="Clum A."/>
            <person name="Sun H."/>
            <person name="Schmutz J."/>
            <person name="Larimer F.W."/>
            <person name="Land M.L."/>
            <person name="Hauser L."/>
            <person name="Kyrpides N."/>
            <person name="Mikhailova N."/>
            <person name="Richardson P.P."/>
            <person name="Janssen P.H."/>
            <person name="de Vos W.M."/>
            <person name="Smidt H."/>
        </authorList>
    </citation>
    <scope>NUCLEOTIDE SEQUENCE [LARGE SCALE GENOMIC DNA]</scope>
    <source>
        <strain evidence="3">DSM 11246 / JCM 15787 / PB90-1</strain>
    </source>
</reference>
<protein>
    <submittedName>
        <fullName evidence="2">Uncharacterized protein</fullName>
    </submittedName>
</protein>
<keyword evidence="3" id="KW-1185">Reference proteome</keyword>
<feature type="region of interest" description="Disordered" evidence="1">
    <location>
        <begin position="148"/>
        <end position="171"/>
    </location>
</feature>
<sequence length="227" mass="23700">MFIPAGKPVTFRPADIPSDPVRLALRSSALLLVASFTLALAGRAEQLPEQSPFLPPGGTPAKSTAAADGFELVGMTSFGRETLISILRQADQRSLWIPLGRTMSEITAVSYDPAKDEAVIRVGGRTLTLPMRKGSVVTGLDTPLPAPMTLPASAVSAPAPGAPSRPLTPTEEKEMEARMLVSDLLEIGQQQRKAYAEAQRQAAAKAAAAKAKPSPPPPSSAATAAKK</sequence>
<dbReference type="HOGENOM" id="CLU_1218761_0_0_0"/>
<feature type="compositionally biased region" description="Low complexity" evidence="1">
    <location>
        <begin position="190"/>
        <end position="212"/>
    </location>
</feature>
<dbReference type="EMBL" id="CP001032">
    <property type="protein sequence ID" value="ACB77263.1"/>
    <property type="molecule type" value="Genomic_DNA"/>
</dbReference>
<dbReference type="KEGG" id="ote:Oter_3989"/>
<evidence type="ECO:0000256" key="1">
    <source>
        <dbReference type="SAM" id="MobiDB-lite"/>
    </source>
</evidence>
<dbReference type="Proteomes" id="UP000007013">
    <property type="component" value="Chromosome"/>
</dbReference>
<evidence type="ECO:0000313" key="2">
    <source>
        <dbReference type="EMBL" id="ACB77263.1"/>
    </source>
</evidence>
<proteinExistence type="predicted"/>
<dbReference type="AlphaFoldDB" id="B1ZZS7"/>
<organism evidence="2 3">
    <name type="scientific">Opitutus terrae (strain DSM 11246 / JCM 15787 / PB90-1)</name>
    <dbReference type="NCBI Taxonomy" id="452637"/>
    <lineage>
        <taxon>Bacteria</taxon>
        <taxon>Pseudomonadati</taxon>
        <taxon>Verrucomicrobiota</taxon>
        <taxon>Opitutia</taxon>
        <taxon>Opitutales</taxon>
        <taxon>Opitutaceae</taxon>
        <taxon>Opitutus</taxon>
    </lineage>
</organism>
<gene>
    <name evidence="2" type="ordered locus">Oter_3989</name>
</gene>
<evidence type="ECO:0000313" key="3">
    <source>
        <dbReference type="Proteomes" id="UP000007013"/>
    </source>
</evidence>
<name>B1ZZS7_OPITP</name>
<dbReference type="STRING" id="452637.Oter_3989"/>